<evidence type="ECO:0000256" key="3">
    <source>
        <dbReference type="SAM" id="MobiDB-lite"/>
    </source>
</evidence>
<dbReference type="AlphaFoldDB" id="A0A3Q0J2D1"/>
<evidence type="ECO:0000313" key="5">
    <source>
        <dbReference type="RefSeq" id="XP_026680880.1"/>
    </source>
</evidence>
<feature type="repeat" description="Filamin" evidence="1">
    <location>
        <begin position="38"/>
        <end position="74"/>
    </location>
</feature>
<dbReference type="PaxDb" id="121845-A0A3Q0J2D1"/>
<protein>
    <submittedName>
        <fullName evidence="5">Uncharacterized protein LOC113468288</fullName>
    </submittedName>
</protein>
<dbReference type="GeneID" id="113468288"/>
<dbReference type="InterPro" id="IPR017868">
    <property type="entry name" value="Filamin/ABP280_repeat-like"/>
</dbReference>
<accession>A0A3Q0J2D1</accession>
<organism evidence="4 5">
    <name type="scientific">Diaphorina citri</name>
    <name type="common">Asian citrus psyllid</name>
    <dbReference type="NCBI Taxonomy" id="121845"/>
    <lineage>
        <taxon>Eukaryota</taxon>
        <taxon>Metazoa</taxon>
        <taxon>Ecdysozoa</taxon>
        <taxon>Arthropoda</taxon>
        <taxon>Hexapoda</taxon>
        <taxon>Insecta</taxon>
        <taxon>Pterygota</taxon>
        <taxon>Neoptera</taxon>
        <taxon>Paraneoptera</taxon>
        <taxon>Hemiptera</taxon>
        <taxon>Sternorrhyncha</taxon>
        <taxon>Psylloidea</taxon>
        <taxon>Psyllidae</taxon>
        <taxon>Diaphorininae</taxon>
        <taxon>Diaphorina</taxon>
    </lineage>
</organism>
<dbReference type="STRING" id="121845.A0A3Q0J2D1"/>
<dbReference type="PROSITE" id="PS50194">
    <property type="entry name" value="FILAMIN_REPEAT"/>
    <property type="match status" value="1"/>
</dbReference>
<name>A0A3Q0J2D1_DIACI</name>
<sequence>MCAGRKVSGVNISNQLVDTELFHERNVNNDVVIQYRSNNEYVKVAYVCRKKGKYEIRITYYGYNIPGSPFLLNIEDNPIIADKNIKPVSIEGSLDQTANTTEDGQNEWIDLPGKRKRSIKRKMSTLPSLFRLKSQRIYSEYEETLEANKEPPSENYDREFNKTDVSYDRNTPTPTEDVKGEQRIYQRKNFKHERTVSKFYEYDSMDSNATEQSEDILKNININPILTLFNSFDIHHSHRRGRNRGRNLTYSNSNMKRYKKLIINNQELFQIVTKLDYVIKTLNTTELLDILSDLRKKMNLIEQYDQDLEALRKNVQDKKEFKGDDIYLINEYFTLMYAKLSKKYDSIAQLITENMEEIDFELQQEEENNLLGNNTTDGNPEIVKEKLVPTAVHSDNGHDSEGNEKIQGYDDKSVTENPVTVTPTCSIAQLITENMEEIDFELQQEEENNLLGNNETDENPEIVKEKLVPTAVHSDNGHDSEGNKKIQGYECQQQCTLTMDMILKEMKRSKAMMTNLLLRAQSLSHLHILTIQELREPEKSFNKEVILKSEVT</sequence>
<dbReference type="RefSeq" id="XP_026680880.1">
    <property type="nucleotide sequence ID" value="XM_026825079.1"/>
</dbReference>
<feature type="compositionally biased region" description="Basic and acidic residues" evidence="3">
    <location>
        <begin position="395"/>
        <end position="414"/>
    </location>
</feature>
<dbReference type="Gene3D" id="2.60.40.10">
    <property type="entry name" value="Immunoglobulins"/>
    <property type="match status" value="1"/>
</dbReference>
<evidence type="ECO:0000256" key="1">
    <source>
        <dbReference type="PROSITE-ProRule" id="PRU00087"/>
    </source>
</evidence>
<keyword evidence="4" id="KW-1185">Reference proteome</keyword>
<feature type="region of interest" description="Disordered" evidence="3">
    <location>
        <begin position="393"/>
        <end position="417"/>
    </location>
</feature>
<proteinExistence type="predicted"/>
<reference evidence="5" key="1">
    <citation type="submission" date="2025-08" db="UniProtKB">
        <authorList>
            <consortium name="RefSeq"/>
        </authorList>
    </citation>
    <scope>IDENTIFICATION</scope>
</reference>
<feature type="coiled-coil region" evidence="2">
    <location>
        <begin position="294"/>
        <end position="321"/>
    </location>
</feature>
<keyword evidence="2" id="KW-0175">Coiled coil</keyword>
<evidence type="ECO:0000313" key="4">
    <source>
        <dbReference type="Proteomes" id="UP000079169"/>
    </source>
</evidence>
<evidence type="ECO:0000256" key="2">
    <source>
        <dbReference type="SAM" id="Coils"/>
    </source>
</evidence>
<gene>
    <name evidence="5" type="primary">LOC113468288</name>
</gene>
<dbReference type="InterPro" id="IPR013783">
    <property type="entry name" value="Ig-like_fold"/>
</dbReference>
<dbReference type="KEGG" id="dci:113468288"/>
<dbReference type="InterPro" id="IPR014756">
    <property type="entry name" value="Ig_E-set"/>
</dbReference>
<dbReference type="Proteomes" id="UP000079169">
    <property type="component" value="Unplaced"/>
</dbReference>
<dbReference type="SUPFAM" id="SSF81296">
    <property type="entry name" value="E set domains"/>
    <property type="match status" value="1"/>
</dbReference>
<dbReference type="Pfam" id="PF00630">
    <property type="entry name" value="Filamin"/>
    <property type="match status" value="1"/>
</dbReference>